<gene>
    <name evidence="10" type="primary">rpoZ</name>
    <name evidence="10" type="ORF">O7R10_01485</name>
</gene>
<evidence type="ECO:0000256" key="5">
    <source>
        <dbReference type="ARBA" id="ARBA00022679"/>
    </source>
</evidence>
<keyword evidence="5 10" id="KW-0808">Transferase</keyword>
<dbReference type="Proteomes" id="UP001210120">
    <property type="component" value="Chromosome"/>
</dbReference>
<evidence type="ECO:0000256" key="8">
    <source>
        <dbReference type="ARBA" id="ARBA00029924"/>
    </source>
</evidence>
<dbReference type="EMBL" id="CP115156">
    <property type="protein sequence ID" value="WBL31269.1"/>
    <property type="molecule type" value="Genomic_DNA"/>
</dbReference>
<dbReference type="Pfam" id="PF01192">
    <property type="entry name" value="RNA_pol_Rpb6"/>
    <property type="match status" value="1"/>
</dbReference>
<evidence type="ECO:0000256" key="2">
    <source>
        <dbReference type="ARBA" id="ARBA00012418"/>
    </source>
</evidence>
<comment type="similarity">
    <text evidence="1">Belongs to the RNA polymerase subunit omega family.</text>
</comment>
<name>A0ABY7M0W0_9MOLU</name>
<keyword evidence="6 10" id="KW-0548">Nucleotidyltransferase</keyword>
<keyword evidence="11" id="KW-1185">Reference proteome</keyword>
<keyword evidence="4 10" id="KW-0240">DNA-directed RNA polymerase</keyword>
<organism evidence="10 11">
    <name type="scientific">Candidatus Phytoplasma sacchari</name>
    <dbReference type="NCBI Taxonomy" id="2609813"/>
    <lineage>
        <taxon>Bacteria</taxon>
        <taxon>Bacillati</taxon>
        <taxon>Mycoplasmatota</taxon>
        <taxon>Mollicutes</taxon>
        <taxon>Acholeplasmatales</taxon>
        <taxon>Acholeplasmataceae</taxon>
        <taxon>Candidatus Phytoplasma</taxon>
        <taxon>16SrXI (Rice yellow dwarf group)</taxon>
    </lineage>
</organism>
<evidence type="ECO:0000256" key="9">
    <source>
        <dbReference type="ARBA" id="ARBA00048552"/>
    </source>
</evidence>
<evidence type="ECO:0000256" key="4">
    <source>
        <dbReference type="ARBA" id="ARBA00022478"/>
    </source>
</evidence>
<dbReference type="SMART" id="SM01409">
    <property type="entry name" value="RNA_pol_Rpb6"/>
    <property type="match status" value="1"/>
</dbReference>
<dbReference type="SUPFAM" id="SSF63562">
    <property type="entry name" value="RPB6/omega subunit-like"/>
    <property type="match status" value="1"/>
</dbReference>
<dbReference type="InterPro" id="IPR003716">
    <property type="entry name" value="DNA-dir_RNA_pol_omega"/>
</dbReference>
<dbReference type="NCBIfam" id="TIGR00690">
    <property type="entry name" value="rpoZ"/>
    <property type="match status" value="1"/>
</dbReference>
<dbReference type="InterPro" id="IPR006110">
    <property type="entry name" value="Pol_omega/Rpo6/RPB6"/>
</dbReference>
<accession>A0ABY7M0W0</accession>
<proteinExistence type="inferred from homology"/>
<keyword evidence="7" id="KW-0804">Transcription</keyword>
<dbReference type="GO" id="GO:0003899">
    <property type="term" value="F:DNA-directed RNA polymerase activity"/>
    <property type="evidence" value="ECO:0007669"/>
    <property type="project" value="UniProtKB-EC"/>
</dbReference>
<dbReference type="EC" id="2.7.7.6" evidence="2"/>
<evidence type="ECO:0000256" key="1">
    <source>
        <dbReference type="ARBA" id="ARBA00006711"/>
    </source>
</evidence>
<dbReference type="GO" id="GO:0000428">
    <property type="term" value="C:DNA-directed RNA polymerase complex"/>
    <property type="evidence" value="ECO:0007669"/>
    <property type="project" value="UniProtKB-KW"/>
</dbReference>
<evidence type="ECO:0000313" key="10">
    <source>
        <dbReference type="EMBL" id="WBL31269.1"/>
    </source>
</evidence>
<sequence length="78" mass="9012">MLKKNNNEGLNFPSIDELLNKIDSKYKLAYLSSKIAHIIEDHKLNIVKIDLDSKIEVKKVLSQALIEIINDNFEVIFK</sequence>
<dbReference type="Gene3D" id="3.90.940.10">
    <property type="match status" value="1"/>
</dbReference>
<evidence type="ECO:0000313" key="11">
    <source>
        <dbReference type="Proteomes" id="UP001210120"/>
    </source>
</evidence>
<evidence type="ECO:0000256" key="3">
    <source>
        <dbReference type="ARBA" id="ARBA00013725"/>
    </source>
</evidence>
<evidence type="ECO:0000256" key="7">
    <source>
        <dbReference type="ARBA" id="ARBA00023163"/>
    </source>
</evidence>
<dbReference type="InterPro" id="IPR036161">
    <property type="entry name" value="RPB6/omega-like_sf"/>
</dbReference>
<protein>
    <recommendedName>
        <fullName evidence="3">DNA-directed RNA polymerase subunit omega</fullName>
        <ecNumber evidence="2">2.7.7.6</ecNumber>
    </recommendedName>
    <alternativeName>
        <fullName evidence="8">Transcriptase subunit omega</fullName>
    </alternativeName>
</protein>
<reference evidence="10" key="1">
    <citation type="submission" date="2022-12" db="EMBL/GenBank/DDBJ databases">
        <title>Genomic Characterization of Candidatus Phytoplasma sacchari in China.</title>
        <authorList>
            <person name="Zhang R.-Y."/>
        </authorList>
    </citation>
    <scope>NUCLEOTIDE SEQUENCE [LARGE SCALE GENOMIC DNA]</scope>
    <source>
        <strain evidence="10">SCWL1</strain>
    </source>
</reference>
<evidence type="ECO:0000256" key="6">
    <source>
        <dbReference type="ARBA" id="ARBA00022695"/>
    </source>
</evidence>
<comment type="catalytic activity">
    <reaction evidence="9">
        <text>RNA(n) + a ribonucleoside 5'-triphosphate = RNA(n+1) + diphosphate</text>
        <dbReference type="Rhea" id="RHEA:21248"/>
        <dbReference type="Rhea" id="RHEA-COMP:14527"/>
        <dbReference type="Rhea" id="RHEA-COMP:17342"/>
        <dbReference type="ChEBI" id="CHEBI:33019"/>
        <dbReference type="ChEBI" id="CHEBI:61557"/>
        <dbReference type="ChEBI" id="CHEBI:140395"/>
        <dbReference type="EC" id="2.7.7.6"/>
    </reaction>
</comment>